<evidence type="ECO:0000256" key="5">
    <source>
        <dbReference type="SAM" id="Phobius"/>
    </source>
</evidence>
<dbReference type="Pfam" id="PF01699">
    <property type="entry name" value="Na_Ca_ex"/>
    <property type="match status" value="2"/>
</dbReference>
<organism evidence="7 8">
    <name type="scientific">Bacillus solimangrovi</name>
    <dbReference type="NCBI Taxonomy" id="1305675"/>
    <lineage>
        <taxon>Bacteria</taxon>
        <taxon>Bacillati</taxon>
        <taxon>Bacillota</taxon>
        <taxon>Bacilli</taxon>
        <taxon>Bacillales</taxon>
        <taxon>Bacillaceae</taxon>
        <taxon>Bacillus</taxon>
    </lineage>
</organism>
<feature type="domain" description="Sodium/calcium exchanger membrane region" evidence="6">
    <location>
        <begin position="3"/>
        <end position="144"/>
    </location>
</feature>
<feature type="transmembrane region" description="Helical" evidence="5">
    <location>
        <begin position="66"/>
        <end position="89"/>
    </location>
</feature>
<proteinExistence type="predicted"/>
<dbReference type="PANTHER" id="PTHR10846">
    <property type="entry name" value="SODIUM/POTASSIUM/CALCIUM EXCHANGER"/>
    <property type="match status" value="1"/>
</dbReference>
<dbReference type="AlphaFoldDB" id="A0A1E5LJN6"/>
<dbReference type="Proteomes" id="UP000095209">
    <property type="component" value="Unassembled WGS sequence"/>
</dbReference>
<name>A0A1E5LJN6_9BACI</name>
<gene>
    <name evidence="7" type="ORF">BFG57_09360</name>
</gene>
<dbReference type="InterPro" id="IPR004481">
    <property type="entry name" value="K/Na/Ca-exchanger"/>
</dbReference>
<dbReference type="GO" id="GO:0005262">
    <property type="term" value="F:calcium channel activity"/>
    <property type="evidence" value="ECO:0007669"/>
    <property type="project" value="TreeGrafter"/>
</dbReference>
<feature type="transmembrane region" description="Helical" evidence="5">
    <location>
        <begin position="101"/>
        <end position="122"/>
    </location>
</feature>
<reference evidence="7 8" key="1">
    <citation type="submission" date="2016-08" db="EMBL/GenBank/DDBJ databases">
        <title>Genome of Bacillus solimangrovi GH2-4.</title>
        <authorList>
            <person name="Lim S."/>
            <person name="Kim B.-C."/>
        </authorList>
    </citation>
    <scope>NUCLEOTIDE SEQUENCE [LARGE SCALE GENOMIC DNA]</scope>
    <source>
        <strain evidence="7 8">GH2-4</strain>
    </source>
</reference>
<dbReference type="GO" id="GO:0005886">
    <property type="term" value="C:plasma membrane"/>
    <property type="evidence" value="ECO:0007669"/>
    <property type="project" value="TreeGrafter"/>
</dbReference>
<dbReference type="STRING" id="1305675.BFG57_09360"/>
<protein>
    <submittedName>
        <fullName evidence="7">Cation:proton antiporter</fullName>
    </submittedName>
</protein>
<feature type="transmembrane region" description="Helical" evidence="5">
    <location>
        <begin position="299"/>
        <end position="320"/>
    </location>
</feature>
<evidence type="ECO:0000256" key="4">
    <source>
        <dbReference type="ARBA" id="ARBA00023136"/>
    </source>
</evidence>
<feature type="transmembrane region" description="Helical" evidence="5">
    <location>
        <begin position="206"/>
        <end position="230"/>
    </location>
</feature>
<evidence type="ECO:0000256" key="1">
    <source>
        <dbReference type="ARBA" id="ARBA00004141"/>
    </source>
</evidence>
<feature type="transmembrane region" description="Helical" evidence="5">
    <location>
        <begin position="274"/>
        <end position="292"/>
    </location>
</feature>
<feature type="transmembrane region" description="Helical" evidence="5">
    <location>
        <begin position="170"/>
        <end position="194"/>
    </location>
</feature>
<dbReference type="PANTHER" id="PTHR10846:SF8">
    <property type="entry name" value="INNER MEMBRANE PROTEIN YRBG"/>
    <property type="match status" value="1"/>
</dbReference>
<dbReference type="InterPro" id="IPR044880">
    <property type="entry name" value="NCX_ion-bd_dom_sf"/>
</dbReference>
<evidence type="ECO:0000259" key="6">
    <source>
        <dbReference type="Pfam" id="PF01699"/>
    </source>
</evidence>
<evidence type="ECO:0000313" key="8">
    <source>
        <dbReference type="Proteomes" id="UP000095209"/>
    </source>
</evidence>
<comment type="caution">
    <text evidence="7">The sequence shown here is derived from an EMBL/GenBank/DDBJ whole genome shotgun (WGS) entry which is preliminary data.</text>
</comment>
<dbReference type="InterPro" id="IPR004837">
    <property type="entry name" value="NaCa_Exmemb"/>
</dbReference>
<sequence>MIVLLFLLSAIVVVAAAIKLNQYGDVISQKSSLNGMIVGTFLIAGATSLPELTTSLTAVAIGNPDIAVGNMLGSNVFNLLILAVFDFLYRRNKMFEKVSIQHRYTASLGIILFLIITSSLMLPNMIEIFGVGLDMLFIVFIYLVGSKWISNHSQATRSNSENEVVSDMSLKHATVGFIIAAIVTFLAGSMLAITGDKLAASTGLNASFVGSFLIAASTSLPELVTVYTAFRLANYDLAIGSILGSNLFNMQLLVLTDVMYRDSAITVAASSSHLLTAMLGMFMGGVALYSLLRKGVTTTWRYVLPSLLITVVYFITSYMMF</sequence>
<evidence type="ECO:0000256" key="3">
    <source>
        <dbReference type="ARBA" id="ARBA00022989"/>
    </source>
</evidence>
<dbReference type="GO" id="GO:0006874">
    <property type="term" value="P:intracellular calcium ion homeostasis"/>
    <property type="evidence" value="ECO:0007669"/>
    <property type="project" value="TreeGrafter"/>
</dbReference>
<keyword evidence="8" id="KW-1185">Reference proteome</keyword>
<evidence type="ECO:0000256" key="2">
    <source>
        <dbReference type="ARBA" id="ARBA00022692"/>
    </source>
</evidence>
<dbReference type="GO" id="GO:0008273">
    <property type="term" value="F:calcium, potassium:sodium antiporter activity"/>
    <property type="evidence" value="ECO:0007669"/>
    <property type="project" value="TreeGrafter"/>
</dbReference>
<dbReference type="OrthoDB" id="9794225at2"/>
<comment type="subcellular location">
    <subcellularLocation>
        <location evidence="1">Membrane</location>
        <topology evidence="1">Multi-pass membrane protein</topology>
    </subcellularLocation>
</comment>
<evidence type="ECO:0000313" key="7">
    <source>
        <dbReference type="EMBL" id="OEH94246.1"/>
    </source>
</evidence>
<accession>A0A1E5LJN6</accession>
<feature type="transmembrane region" description="Helical" evidence="5">
    <location>
        <begin position="128"/>
        <end position="149"/>
    </location>
</feature>
<feature type="transmembrane region" description="Helical" evidence="5">
    <location>
        <begin position="237"/>
        <end position="254"/>
    </location>
</feature>
<keyword evidence="2 5" id="KW-0812">Transmembrane</keyword>
<feature type="domain" description="Sodium/calcium exchanger membrane region" evidence="6">
    <location>
        <begin position="172"/>
        <end position="315"/>
    </location>
</feature>
<keyword evidence="4 5" id="KW-0472">Membrane</keyword>
<dbReference type="Gene3D" id="1.20.1420.30">
    <property type="entry name" value="NCX, central ion-binding region"/>
    <property type="match status" value="1"/>
</dbReference>
<keyword evidence="3 5" id="KW-1133">Transmembrane helix</keyword>
<dbReference type="RefSeq" id="WP_069715809.1">
    <property type="nucleotide sequence ID" value="NZ_MJEH01000004.1"/>
</dbReference>
<dbReference type="EMBL" id="MJEH01000004">
    <property type="protein sequence ID" value="OEH94246.1"/>
    <property type="molecule type" value="Genomic_DNA"/>
</dbReference>